<dbReference type="InterPro" id="IPR052736">
    <property type="entry name" value="Stf3_sulfotransferase"/>
</dbReference>
<keyword evidence="2" id="KW-1185">Reference proteome</keyword>
<evidence type="ECO:0000313" key="2">
    <source>
        <dbReference type="Proteomes" id="UP000722336"/>
    </source>
</evidence>
<comment type="caution">
    <text evidence="1">The sequence shown here is derived from an EMBL/GenBank/DDBJ whole genome shotgun (WGS) entry which is preliminary data.</text>
</comment>
<name>A0ABS6SIL5_9SPHN</name>
<protein>
    <submittedName>
        <fullName evidence="1">Sulfotransferase</fullName>
    </submittedName>
</protein>
<accession>A0ABS6SIL5</accession>
<sequence>MNGGGRPGRLVRLANQAFPKLWDKGLAPPPVFTADNMIADAVRKTGLSDFGDPDLPERLKRLCDVLESEAGLSPLGRVMSYGGMVRVLTQRLRCEALIAANPEITKRAIAAPIVIVGPMRSGTTRLQRLLACDDRFTCTRLYEALAPVPGGRTARIAETRVLQFALDRLNPELRRIHPGDPLDAEEELPVLELAISGAQIESQRPVPSWARWMEQTPQTHAYRWLKRWMQLTGHMRGGDPKRPWIMKTPQYMQDLPALLEIFPDARLMFIHRDPHAVTASAASLAWNYMMIQSETVTKAWCGQEWLHKTAFRVDAAQRFRNARPDVPAIDVRFHEMNEDWEREIARIYDWLGTGPAPLAAMRDYSRRAARTHLKTPHRYTLEEFGLSAGAIDERLGDYRKRFDLR</sequence>
<organism evidence="1 2">
    <name type="scientific">Pacificimonas pallii</name>
    <dbReference type="NCBI Taxonomy" id="2827236"/>
    <lineage>
        <taxon>Bacteria</taxon>
        <taxon>Pseudomonadati</taxon>
        <taxon>Pseudomonadota</taxon>
        <taxon>Alphaproteobacteria</taxon>
        <taxon>Sphingomonadales</taxon>
        <taxon>Sphingosinicellaceae</taxon>
        <taxon>Pacificimonas</taxon>
    </lineage>
</organism>
<dbReference type="EMBL" id="JAGSPA010000006">
    <property type="protein sequence ID" value="MBV7257898.1"/>
    <property type="molecule type" value="Genomic_DNA"/>
</dbReference>
<dbReference type="PANTHER" id="PTHR36451">
    <property type="entry name" value="PAPS-DEPENDENT SULFOTRANSFERASE STF3"/>
    <property type="match status" value="1"/>
</dbReference>
<gene>
    <name evidence="1" type="ORF">KCG44_14020</name>
</gene>
<dbReference type="Pfam" id="PF13469">
    <property type="entry name" value="Sulfotransfer_3"/>
    <property type="match status" value="1"/>
</dbReference>
<dbReference type="RefSeq" id="WP_218446748.1">
    <property type="nucleotide sequence ID" value="NZ_JAGSPA010000006.1"/>
</dbReference>
<reference evidence="1 2" key="1">
    <citation type="submission" date="2021-04" db="EMBL/GenBank/DDBJ databases">
        <authorList>
            <person name="Pira H."/>
            <person name="Risdian C."/>
            <person name="Wink J."/>
        </authorList>
    </citation>
    <scope>NUCLEOTIDE SEQUENCE [LARGE SCALE GENOMIC DNA]</scope>
    <source>
        <strain evidence="1 2">WHA3</strain>
    </source>
</reference>
<evidence type="ECO:0000313" key="1">
    <source>
        <dbReference type="EMBL" id="MBV7257898.1"/>
    </source>
</evidence>
<proteinExistence type="predicted"/>
<dbReference type="Proteomes" id="UP000722336">
    <property type="component" value="Unassembled WGS sequence"/>
</dbReference>
<dbReference type="PANTHER" id="PTHR36451:SF1">
    <property type="entry name" value="OMEGA-HYDROXY-BETA-DIHYDROMENAQUINONE-9 SULFOTRANSFERASE STF3"/>
    <property type="match status" value="1"/>
</dbReference>